<dbReference type="Proteomes" id="UP000676456">
    <property type="component" value="Unassembled WGS sequence"/>
</dbReference>
<name>A0A942UT14_9BACI</name>
<sequence>MGLRCPCKFRLGAHSANATVIVTSPQGPECRFTGRVNFSAEQCFTGGPNCNPAVNNFNVTFRQNGHTINLTKGRRGIISCFDHTLATLINGTAQGAGNAIPHQEYSVDFSYSIVGNTATVEISAVGADGTSIEITFTSRVSPRTFIGNCNETVGP</sequence>
<reference evidence="1 2" key="1">
    <citation type="submission" date="2021-05" db="EMBL/GenBank/DDBJ databases">
        <title>Novel Bacillus species.</title>
        <authorList>
            <person name="Liu G."/>
        </authorList>
    </citation>
    <scope>NUCLEOTIDE SEQUENCE [LARGE SCALE GENOMIC DNA]</scope>
    <source>
        <strain evidence="1 2">FJAT-49682</strain>
    </source>
</reference>
<proteinExistence type="predicted"/>
<comment type="caution">
    <text evidence="1">The sequence shown here is derived from an EMBL/GenBank/DDBJ whole genome shotgun (WGS) entry which is preliminary data.</text>
</comment>
<gene>
    <name evidence="1" type="ORF">KHA91_17695</name>
</gene>
<accession>A0A942UT14</accession>
<dbReference type="AlphaFoldDB" id="A0A942UT14"/>
<evidence type="ECO:0000313" key="1">
    <source>
        <dbReference type="EMBL" id="MBS4224546.1"/>
    </source>
</evidence>
<dbReference type="EMBL" id="JAGYPN010000004">
    <property type="protein sequence ID" value="MBS4224546.1"/>
    <property type="molecule type" value="Genomic_DNA"/>
</dbReference>
<protein>
    <submittedName>
        <fullName evidence="1">Uncharacterized protein</fullName>
    </submittedName>
</protein>
<dbReference type="RefSeq" id="WP_213099600.1">
    <property type="nucleotide sequence ID" value="NZ_JAGYPH010000004.1"/>
</dbReference>
<evidence type="ECO:0000313" key="2">
    <source>
        <dbReference type="Proteomes" id="UP000676456"/>
    </source>
</evidence>
<organism evidence="1 2">
    <name type="scientific">Lederbergia citrea</name>
    <dbReference type="NCBI Taxonomy" id="2833581"/>
    <lineage>
        <taxon>Bacteria</taxon>
        <taxon>Bacillati</taxon>
        <taxon>Bacillota</taxon>
        <taxon>Bacilli</taxon>
        <taxon>Bacillales</taxon>
        <taxon>Bacillaceae</taxon>
        <taxon>Lederbergia</taxon>
    </lineage>
</organism>
<keyword evidence="2" id="KW-1185">Reference proteome</keyword>